<dbReference type="InterPro" id="IPR001647">
    <property type="entry name" value="HTH_TetR"/>
</dbReference>
<keyword evidence="2 4" id="KW-0238">DNA-binding</keyword>
<dbReference type="PROSITE" id="PS50977">
    <property type="entry name" value="HTH_TETR_2"/>
    <property type="match status" value="1"/>
</dbReference>
<dbReference type="InterPro" id="IPR036271">
    <property type="entry name" value="Tet_transcr_reg_TetR-rel_C_sf"/>
</dbReference>
<evidence type="ECO:0000256" key="1">
    <source>
        <dbReference type="ARBA" id="ARBA00023015"/>
    </source>
</evidence>
<reference evidence="7 8" key="1">
    <citation type="submission" date="2021-01" db="EMBL/GenBank/DDBJ databases">
        <title>Whole genome shotgun sequence of Microbispora siamensis NBRC 104113.</title>
        <authorList>
            <person name="Komaki H."/>
            <person name="Tamura T."/>
        </authorList>
    </citation>
    <scope>NUCLEOTIDE SEQUENCE [LARGE SCALE GENOMIC DNA]</scope>
    <source>
        <strain evidence="7 8">NBRC 104113</strain>
    </source>
</reference>
<dbReference type="Proteomes" id="UP000660454">
    <property type="component" value="Unassembled WGS sequence"/>
</dbReference>
<proteinExistence type="predicted"/>
<dbReference type="InterPro" id="IPR004111">
    <property type="entry name" value="Repressor_TetR_C"/>
</dbReference>
<dbReference type="Gene3D" id="1.10.10.60">
    <property type="entry name" value="Homeodomain-like"/>
    <property type="match status" value="1"/>
</dbReference>
<feature type="domain" description="HTH tetR-type" evidence="6">
    <location>
        <begin position="8"/>
        <end position="68"/>
    </location>
</feature>
<organism evidence="7 8">
    <name type="scientific">Microbispora siamensis</name>
    <dbReference type="NCBI Taxonomy" id="564413"/>
    <lineage>
        <taxon>Bacteria</taxon>
        <taxon>Bacillati</taxon>
        <taxon>Actinomycetota</taxon>
        <taxon>Actinomycetes</taxon>
        <taxon>Streptosporangiales</taxon>
        <taxon>Streptosporangiaceae</taxon>
        <taxon>Microbispora</taxon>
    </lineage>
</organism>
<dbReference type="PRINTS" id="PR00455">
    <property type="entry name" value="HTHTETR"/>
</dbReference>
<accession>A0ABQ4GNF2</accession>
<keyword evidence="1" id="KW-0805">Transcription regulation</keyword>
<feature type="compositionally biased region" description="Pro residues" evidence="5">
    <location>
        <begin position="225"/>
        <end position="241"/>
    </location>
</feature>
<evidence type="ECO:0000256" key="3">
    <source>
        <dbReference type="ARBA" id="ARBA00023163"/>
    </source>
</evidence>
<protein>
    <submittedName>
        <fullName evidence="7">TetR family transcriptional regulator</fullName>
    </submittedName>
</protein>
<keyword evidence="3" id="KW-0804">Transcription</keyword>
<comment type="caution">
    <text evidence="7">The sequence shown here is derived from an EMBL/GenBank/DDBJ whole genome shotgun (WGS) entry which is preliminary data.</text>
</comment>
<dbReference type="InterPro" id="IPR050109">
    <property type="entry name" value="HTH-type_TetR-like_transc_reg"/>
</dbReference>
<evidence type="ECO:0000313" key="8">
    <source>
        <dbReference type="Proteomes" id="UP000660454"/>
    </source>
</evidence>
<feature type="compositionally biased region" description="Low complexity" evidence="5">
    <location>
        <begin position="242"/>
        <end position="252"/>
    </location>
</feature>
<dbReference type="PANTHER" id="PTHR30055:SF151">
    <property type="entry name" value="TRANSCRIPTIONAL REGULATORY PROTEIN"/>
    <property type="match status" value="1"/>
</dbReference>
<keyword evidence="8" id="KW-1185">Reference proteome</keyword>
<dbReference type="SUPFAM" id="SSF46689">
    <property type="entry name" value="Homeodomain-like"/>
    <property type="match status" value="1"/>
</dbReference>
<name>A0ABQ4GNF2_9ACTN</name>
<dbReference type="Gene3D" id="1.10.357.10">
    <property type="entry name" value="Tetracycline Repressor, domain 2"/>
    <property type="match status" value="1"/>
</dbReference>
<dbReference type="Pfam" id="PF00440">
    <property type="entry name" value="TetR_N"/>
    <property type="match status" value="1"/>
</dbReference>
<dbReference type="EMBL" id="BOOF01000020">
    <property type="protein sequence ID" value="GIH62960.1"/>
    <property type="molecule type" value="Genomic_DNA"/>
</dbReference>
<gene>
    <name evidence="7" type="ORF">Msi02_37770</name>
</gene>
<evidence type="ECO:0000259" key="6">
    <source>
        <dbReference type="PROSITE" id="PS50977"/>
    </source>
</evidence>
<evidence type="ECO:0000313" key="7">
    <source>
        <dbReference type="EMBL" id="GIH62960.1"/>
    </source>
</evidence>
<feature type="region of interest" description="Disordered" evidence="5">
    <location>
        <begin position="216"/>
        <end position="252"/>
    </location>
</feature>
<evidence type="ECO:0000256" key="2">
    <source>
        <dbReference type="ARBA" id="ARBA00023125"/>
    </source>
</evidence>
<dbReference type="RefSeq" id="WP_204049550.1">
    <property type="nucleotide sequence ID" value="NZ_BOOF01000020.1"/>
</dbReference>
<dbReference type="PANTHER" id="PTHR30055">
    <property type="entry name" value="HTH-TYPE TRANSCRIPTIONAL REGULATOR RUTR"/>
    <property type="match status" value="1"/>
</dbReference>
<evidence type="ECO:0000256" key="4">
    <source>
        <dbReference type="PROSITE-ProRule" id="PRU00335"/>
    </source>
</evidence>
<dbReference type="SUPFAM" id="SSF48498">
    <property type="entry name" value="Tetracyclin repressor-like, C-terminal domain"/>
    <property type="match status" value="1"/>
</dbReference>
<feature type="DNA-binding region" description="H-T-H motif" evidence="4">
    <location>
        <begin position="31"/>
        <end position="50"/>
    </location>
</feature>
<evidence type="ECO:0000256" key="5">
    <source>
        <dbReference type="SAM" id="MobiDB-lite"/>
    </source>
</evidence>
<dbReference type="Pfam" id="PF02909">
    <property type="entry name" value="TetR_C_1"/>
    <property type="match status" value="1"/>
</dbReference>
<sequence>MPPRRTVALSQELIVTACLELVESGGPGALTFRNIGRRLGVDATAVYRHFRDKDDLVRALADRLYEEALAGFAPGEDWLDTLRDAAMRVYRAFAGHPQAAVLAASRSTRREAEINAIEVLLDALRQGGFEPPEAARYERALGDHVLAWAAFEASFVMLPPEVREGDAGAPLVYAAQSRERYPRLAECAPHLPPVTVPQFETALEIFLVGLRTLAPERPSDTEPVTPGPVTPEPVTPEPVTPEPVGTEPVGQG</sequence>
<dbReference type="InterPro" id="IPR009057">
    <property type="entry name" value="Homeodomain-like_sf"/>
</dbReference>